<gene>
    <name evidence="1" type="ordered locus">LLO_1624</name>
</gene>
<dbReference type="OrthoDB" id="7061001at2"/>
<dbReference type="KEGG" id="llo:LLO_1624"/>
<keyword evidence="2" id="KW-1185">Reference proteome</keyword>
<dbReference type="HOGENOM" id="CLU_1803752_0_0_6"/>
<protein>
    <submittedName>
        <fullName evidence="1">Uncharacterized protein</fullName>
    </submittedName>
</protein>
<reference evidence="1 2" key="1">
    <citation type="journal article" date="2010" name="PLoS Genet.">
        <title>Analysis of the Legionella longbeachae genome and transcriptome uncovers unique strategies to cause Legionnaires' disease.</title>
        <authorList>
            <person name="Cazalet C."/>
            <person name="Gomez-Valero L."/>
            <person name="Rusniok C."/>
            <person name="Lomma M."/>
            <person name="Dervins-Ravault D."/>
            <person name="Newton H."/>
            <person name="Sansom F."/>
            <person name="Jarraud S."/>
            <person name="Zidane N."/>
            <person name="Ma L."/>
            <person name="Bouchier C."/>
            <person name="Etienne J."/>
            <person name="Hartland E."/>
            <person name="Buchrieser C."/>
        </authorList>
    </citation>
    <scope>NUCLEOTIDE SEQUENCE [LARGE SCALE GENOMIC DNA]</scope>
    <source>
        <strain evidence="1 2">NSW150</strain>
    </source>
</reference>
<organism evidence="1 2">
    <name type="scientific">Legionella longbeachae serogroup 1 (strain NSW150)</name>
    <dbReference type="NCBI Taxonomy" id="661367"/>
    <lineage>
        <taxon>Bacteria</taxon>
        <taxon>Pseudomonadati</taxon>
        <taxon>Pseudomonadota</taxon>
        <taxon>Gammaproteobacteria</taxon>
        <taxon>Legionellales</taxon>
        <taxon>Legionellaceae</taxon>
        <taxon>Legionella</taxon>
    </lineage>
</organism>
<dbReference type="AlphaFoldDB" id="D3HSV8"/>
<dbReference type="RefSeq" id="WP_003631571.1">
    <property type="nucleotide sequence ID" value="NC_013861.1"/>
</dbReference>
<dbReference type="eggNOG" id="ENOG503422X">
    <property type="taxonomic scope" value="Bacteria"/>
</dbReference>
<proteinExistence type="predicted"/>
<dbReference type="STRING" id="661367.LLO_1624"/>
<dbReference type="GeneID" id="40925847"/>
<sequence length="143" mass="16597">MLGRYLYFNRVDNYKDFKGADLSDGEQLSNDRAVNANGIFENDPTYTAEKYYDTARSRTYACCFSLENSDFIWRNYGKHGKKGKVCLVFIFLKLREQLNQIFKSGKILIGGKSIKQIFDINYGIIKYIKKSEIISTESRNPIE</sequence>
<evidence type="ECO:0000313" key="2">
    <source>
        <dbReference type="Proteomes" id="UP000001060"/>
    </source>
</evidence>
<evidence type="ECO:0000313" key="1">
    <source>
        <dbReference type="EMBL" id="CBJ11998.1"/>
    </source>
</evidence>
<dbReference type="Proteomes" id="UP000001060">
    <property type="component" value="Chromosome"/>
</dbReference>
<name>D3HSV8_LEGLN</name>
<accession>D3HSV8</accession>
<dbReference type="EMBL" id="FN650140">
    <property type="protein sequence ID" value="CBJ11998.1"/>
    <property type="molecule type" value="Genomic_DNA"/>
</dbReference>